<comment type="caution">
    <text evidence="3">The sequence shown here is derived from an EMBL/GenBank/DDBJ whole genome shotgun (WGS) entry which is preliminary data.</text>
</comment>
<accession>A0A081D3G3</accession>
<evidence type="ECO:0000313" key="3">
    <source>
        <dbReference type="EMBL" id="GAK73459.1"/>
    </source>
</evidence>
<evidence type="ECO:0000259" key="2">
    <source>
        <dbReference type="PROSITE" id="PS50164"/>
    </source>
</evidence>
<dbReference type="InterPro" id="IPR035901">
    <property type="entry name" value="GIY-YIG_endonuc_sf"/>
</dbReference>
<gene>
    <name evidence="3" type="ORF">RRU01S_41_00090</name>
</gene>
<dbReference type="PROSITE" id="PS50164">
    <property type="entry name" value="GIY_YIG"/>
    <property type="match status" value="1"/>
</dbReference>
<dbReference type="Proteomes" id="UP000028701">
    <property type="component" value="Unassembled WGS sequence"/>
</dbReference>
<organism evidence="3 4">
    <name type="scientific">Agrobacterium rubi TR3 = NBRC 13261</name>
    <dbReference type="NCBI Taxonomy" id="1368415"/>
    <lineage>
        <taxon>Bacteria</taxon>
        <taxon>Pseudomonadati</taxon>
        <taxon>Pseudomonadota</taxon>
        <taxon>Alphaproteobacteria</taxon>
        <taxon>Hyphomicrobiales</taxon>
        <taxon>Rhizobiaceae</taxon>
        <taxon>Rhizobium/Agrobacterium group</taxon>
        <taxon>Agrobacterium</taxon>
    </lineage>
</organism>
<dbReference type="Gene3D" id="3.40.1440.10">
    <property type="entry name" value="GIY-YIG endonuclease"/>
    <property type="match status" value="1"/>
</dbReference>
<evidence type="ECO:0000313" key="4">
    <source>
        <dbReference type="Proteomes" id="UP000028701"/>
    </source>
</evidence>
<dbReference type="InterPro" id="IPR050190">
    <property type="entry name" value="UPF0213_domain"/>
</dbReference>
<dbReference type="PANTHER" id="PTHR34477:SF1">
    <property type="entry name" value="UPF0213 PROTEIN YHBQ"/>
    <property type="match status" value="1"/>
</dbReference>
<sequence length="101" mass="11660">MEVTVYIVRCCDGSYYTGLTKQSGEARVWEHNAGIYDGYTSKRRPVELVFTETYDRIVDAIERERQIKGWSRRKKEALIAMAYETLPELSRRGPAVAKEPV</sequence>
<dbReference type="AlphaFoldDB" id="A0A081D3G3"/>
<dbReference type="RefSeq" id="WP_045232869.1">
    <property type="nucleotide sequence ID" value="NZ_BBJU01000041.1"/>
</dbReference>
<evidence type="ECO:0000256" key="1">
    <source>
        <dbReference type="ARBA" id="ARBA00007435"/>
    </source>
</evidence>
<protein>
    <recommendedName>
        <fullName evidence="2">GIY-YIG domain-containing protein</fullName>
    </recommendedName>
</protein>
<proteinExistence type="inferred from homology"/>
<comment type="similarity">
    <text evidence="1">Belongs to the UPF0213 family.</text>
</comment>
<dbReference type="Pfam" id="PF01541">
    <property type="entry name" value="GIY-YIG"/>
    <property type="match status" value="1"/>
</dbReference>
<dbReference type="InterPro" id="IPR000305">
    <property type="entry name" value="GIY-YIG_endonuc"/>
</dbReference>
<reference evidence="3 4" key="1">
    <citation type="submission" date="2014-08" db="EMBL/GenBank/DDBJ databases">
        <title>Whole genome shotgun sequence of Rhizobium rubi NBRC 13261.</title>
        <authorList>
            <person name="Katano-Makiyama Y."/>
            <person name="Hosoyama A."/>
            <person name="Hashimoto M."/>
            <person name="Hosoyama Y."/>
            <person name="Noguchi M."/>
            <person name="Tsuchikane K."/>
            <person name="Uohara A."/>
            <person name="Ohji S."/>
            <person name="Ichikawa N."/>
            <person name="Kimura A."/>
            <person name="Yamazoe A."/>
            <person name="Fujita N."/>
        </authorList>
    </citation>
    <scope>NUCLEOTIDE SEQUENCE [LARGE SCALE GENOMIC DNA]</scope>
    <source>
        <strain evidence="3 4">NBRC 13261</strain>
    </source>
</reference>
<feature type="domain" description="GIY-YIG" evidence="2">
    <location>
        <begin position="1"/>
        <end position="77"/>
    </location>
</feature>
<name>A0A081D3G3_9HYPH</name>
<dbReference type="EMBL" id="BBJU01000041">
    <property type="protein sequence ID" value="GAK73459.1"/>
    <property type="molecule type" value="Genomic_DNA"/>
</dbReference>
<dbReference type="eggNOG" id="COG2827">
    <property type="taxonomic scope" value="Bacteria"/>
</dbReference>
<dbReference type="OrthoDB" id="287318at2"/>
<dbReference type="PANTHER" id="PTHR34477">
    <property type="entry name" value="UPF0213 PROTEIN YHBQ"/>
    <property type="match status" value="1"/>
</dbReference>
<dbReference type="SUPFAM" id="SSF82771">
    <property type="entry name" value="GIY-YIG endonuclease"/>
    <property type="match status" value="1"/>
</dbReference>
<dbReference type="CDD" id="cd10456">
    <property type="entry name" value="GIY-YIG_UPF0213"/>
    <property type="match status" value="1"/>
</dbReference>